<proteinExistence type="predicted"/>
<accession>A0A8S5UJT0</accession>
<reference evidence="1" key="1">
    <citation type="journal article" date="2021" name="Proc. Natl. Acad. Sci. U.S.A.">
        <title>A Catalog of Tens of Thousands of Viruses from Human Metagenomes Reveals Hidden Associations with Chronic Diseases.</title>
        <authorList>
            <person name="Tisza M.J."/>
            <person name="Buck C.B."/>
        </authorList>
    </citation>
    <scope>NUCLEOTIDE SEQUENCE</scope>
    <source>
        <strain evidence="1">Ct9A73</strain>
    </source>
</reference>
<evidence type="ECO:0000313" key="1">
    <source>
        <dbReference type="EMBL" id="DAF94741.1"/>
    </source>
</evidence>
<protein>
    <submittedName>
        <fullName evidence="1">Uncharacterized protein</fullName>
    </submittedName>
</protein>
<dbReference type="EMBL" id="BK016096">
    <property type="protein sequence ID" value="DAF94741.1"/>
    <property type="molecule type" value="Genomic_DNA"/>
</dbReference>
<name>A0A8S5UJT0_9CAUD</name>
<sequence>MKNNPLTRAESRLGARVVSLAIQANPSLLRTIFSQNKDLTLYLWQDNKWIPVGPHLNVVKKTRKSRKKVLQS</sequence>
<organism evidence="1">
    <name type="scientific">Podoviridae sp. ct9A73</name>
    <dbReference type="NCBI Taxonomy" id="2825225"/>
    <lineage>
        <taxon>Viruses</taxon>
        <taxon>Duplodnaviria</taxon>
        <taxon>Heunggongvirae</taxon>
        <taxon>Uroviricota</taxon>
        <taxon>Caudoviricetes</taxon>
    </lineage>
</organism>